<keyword evidence="3" id="KW-0285">Flavoprotein</keyword>
<dbReference type="InParanoid" id="A0A2T3BFN8"/>
<name>A0A2T3BFN8_AMORE</name>
<evidence type="ECO:0000256" key="5">
    <source>
        <dbReference type="ARBA" id="ARBA00023002"/>
    </source>
</evidence>
<dbReference type="RefSeq" id="XP_024725765.1">
    <property type="nucleotide sequence ID" value="XM_024866215.1"/>
</dbReference>
<evidence type="ECO:0000313" key="9">
    <source>
        <dbReference type="Proteomes" id="UP000241818"/>
    </source>
</evidence>
<keyword evidence="5" id="KW-0560">Oxidoreductase</keyword>
<dbReference type="SUPFAM" id="SSF51971">
    <property type="entry name" value="Nucleotide-binding domain"/>
    <property type="match status" value="1"/>
</dbReference>
<evidence type="ECO:0000256" key="1">
    <source>
        <dbReference type="ARBA" id="ARBA00001974"/>
    </source>
</evidence>
<proteinExistence type="inferred from homology"/>
<dbReference type="Proteomes" id="UP000241818">
    <property type="component" value="Unassembled WGS sequence"/>
</dbReference>
<dbReference type="GeneID" id="36574296"/>
<evidence type="ECO:0000313" key="8">
    <source>
        <dbReference type="EMBL" id="PSS28240.1"/>
    </source>
</evidence>
<evidence type="ECO:0000256" key="3">
    <source>
        <dbReference type="ARBA" id="ARBA00022630"/>
    </source>
</evidence>
<dbReference type="SUPFAM" id="SSF54373">
    <property type="entry name" value="FAD-linked reductases, C-terminal domain"/>
    <property type="match status" value="1"/>
</dbReference>
<dbReference type="PANTHER" id="PTHR11530">
    <property type="entry name" value="D-AMINO ACID OXIDASE"/>
    <property type="match status" value="1"/>
</dbReference>
<evidence type="ECO:0000256" key="4">
    <source>
        <dbReference type="ARBA" id="ARBA00022827"/>
    </source>
</evidence>
<dbReference type="Gene3D" id="3.40.50.720">
    <property type="entry name" value="NAD(P)-binding Rossmann-like Domain"/>
    <property type="match status" value="1"/>
</dbReference>
<feature type="binding site" evidence="6">
    <location>
        <position position="380"/>
    </location>
    <ligand>
        <name>D-dopa</name>
        <dbReference type="ChEBI" id="CHEBI:149689"/>
    </ligand>
</feature>
<organism evidence="8 9">
    <name type="scientific">Amorphotheca resinae ATCC 22711</name>
    <dbReference type="NCBI Taxonomy" id="857342"/>
    <lineage>
        <taxon>Eukaryota</taxon>
        <taxon>Fungi</taxon>
        <taxon>Dikarya</taxon>
        <taxon>Ascomycota</taxon>
        <taxon>Pezizomycotina</taxon>
        <taxon>Leotiomycetes</taxon>
        <taxon>Helotiales</taxon>
        <taxon>Amorphothecaceae</taxon>
        <taxon>Amorphotheca</taxon>
    </lineage>
</organism>
<comment type="cofactor">
    <cofactor evidence="1 6">
        <name>FAD</name>
        <dbReference type="ChEBI" id="CHEBI:57692"/>
    </cofactor>
</comment>
<keyword evidence="9" id="KW-1185">Reference proteome</keyword>
<dbReference type="OrthoDB" id="2015447at2759"/>
<dbReference type="PIRSF" id="PIRSF000189">
    <property type="entry name" value="D-aa_oxidase"/>
    <property type="match status" value="1"/>
</dbReference>
<feature type="domain" description="FAD dependent oxidoreductase" evidence="7">
    <location>
        <begin position="8"/>
        <end position="393"/>
    </location>
</feature>
<dbReference type="GO" id="GO:0003884">
    <property type="term" value="F:D-amino-acid oxidase activity"/>
    <property type="evidence" value="ECO:0007669"/>
    <property type="project" value="InterPro"/>
</dbReference>
<evidence type="ECO:0000256" key="6">
    <source>
        <dbReference type="PIRSR" id="PIRSR000189-1"/>
    </source>
</evidence>
<sequence>MEAKPKQIIILGAGVTGLQTALSLLTSPHQTSASPYKITLIASHVPGDVSIQYTSPWAGGHWRSHATLSASDSESREWDGRTYSYWMQLLKNGDGKEGESYEERVQRIGLAIKESRNYWGKASEETAAGGVGLWWRDVVEGFEVLDLQGGHWEQKGEKPPNGSVFAINYQSIAINVPQYLSYLEERATQLGARIIKSSVDVSNGLEGVVRDAKRILLSSDPSLSENSIFALVNATGLSARHFVGPEEAAKLYPARGQTILVKGEAQMCRTYVDDPSAKDDEITYVIPRPGSGTTILGGCKQAGSWEENVDEDLHARILERVEKHGMAEELRTGQGRSFEVLARQVGFRPGRKGGPRVELEERGGGNIDGIWVVHSYGHAGAGYQNSIGSAEKVVGLIEAL</sequence>
<dbReference type="STRING" id="857342.A0A2T3BFN8"/>
<dbReference type="GO" id="GO:0005737">
    <property type="term" value="C:cytoplasm"/>
    <property type="evidence" value="ECO:0007669"/>
    <property type="project" value="TreeGrafter"/>
</dbReference>
<dbReference type="GO" id="GO:0071949">
    <property type="term" value="F:FAD binding"/>
    <property type="evidence" value="ECO:0007669"/>
    <property type="project" value="InterPro"/>
</dbReference>
<dbReference type="InterPro" id="IPR006076">
    <property type="entry name" value="FAD-dep_OxRdtase"/>
</dbReference>
<dbReference type="PANTHER" id="PTHR11530:SF16">
    <property type="entry name" value="D-AMINO ACID OXIDASE (AFU_ORTHOLOGUE AFUA_5G11290)"/>
    <property type="match status" value="1"/>
</dbReference>
<evidence type="ECO:0000259" key="7">
    <source>
        <dbReference type="Pfam" id="PF01266"/>
    </source>
</evidence>
<protein>
    <recommendedName>
        <fullName evidence="7">FAD dependent oxidoreductase domain-containing protein</fullName>
    </recommendedName>
</protein>
<dbReference type="InterPro" id="IPR023209">
    <property type="entry name" value="DAO"/>
</dbReference>
<evidence type="ECO:0000256" key="2">
    <source>
        <dbReference type="ARBA" id="ARBA00006730"/>
    </source>
</evidence>
<gene>
    <name evidence="8" type="ORF">M430DRAFT_32691</name>
</gene>
<feature type="binding site" evidence="6">
    <location>
        <position position="284"/>
    </location>
    <ligand>
        <name>D-dopa</name>
        <dbReference type="ChEBI" id="CHEBI:149689"/>
    </ligand>
</feature>
<accession>A0A2T3BFN8</accession>
<feature type="binding site" evidence="6">
    <location>
        <begin position="54"/>
        <end position="55"/>
    </location>
    <ligand>
        <name>FAD</name>
        <dbReference type="ChEBI" id="CHEBI:57692"/>
    </ligand>
</feature>
<feature type="binding site" evidence="6">
    <location>
        <position position="348"/>
    </location>
    <ligand>
        <name>D-dopa</name>
        <dbReference type="ChEBI" id="CHEBI:149689"/>
    </ligand>
</feature>
<keyword evidence="4 6" id="KW-0274">FAD</keyword>
<reference evidence="8 9" key="1">
    <citation type="journal article" date="2018" name="New Phytol.">
        <title>Comparative genomics and transcriptomics depict ericoid mycorrhizal fungi as versatile saprotrophs and plant mutualists.</title>
        <authorList>
            <person name="Martino E."/>
            <person name="Morin E."/>
            <person name="Grelet G.A."/>
            <person name="Kuo A."/>
            <person name="Kohler A."/>
            <person name="Daghino S."/>
            <person name="Barry K.W."/>
            <person name="Cichocki N."/>
            <person name="Clum A."/>
            <person name="Dockter R.B."/>
            <person name="Hainaut M."/>
            <person name="Kuo R.C."/>
            <person name="LaButti K."/>
            <person name="Lindahl B.D."/>
            <person name="Lindquist E.A."/>
            <person name="Lipzen A."/>
            <person name="Khouja H.R."/>
            <person name="Magnuson J."/>
            <person name="Murat C."/>
            <person name="Ohm R.A."/>
            <person name="Singer S.W."/>
            <person name="Spatafora J.W."/>
            <person name="Wang M."/>
            <person name="Veneault-Fourrey C."/>
            <person name="Henrissat B."/>
            <person name="Grigoriev I.V."/>
            <person name="Martin F.M."/>
            <person name="Perotto S."/>
        </authorList>
    </citation>
    <scope>NUCLEOTIDE SEQUENCE [LARGE SCALE GENOMIC DNA]</scope>
    <source>
        <strain evidence="8 9">ATCC 22711</strain>
    </source>
</reference>
<dbReference type="GO" id="GO:0019478">
    <property type="term" value="P:D-amino acid catabolic process"/>
    <property type="evidence" value="ECO:0007669"/>
    <property type="project" value="TreeGrafter"/>
</dbReference>
<feature type="binding site" evidence="6">
    <location>
        <position position="235"/>
    </location>
    <ligand>
        <name>FAD</name>
        <dbReference type="ChEBI" id="CHEBI:57692"/>
    </ligand>
</feature>
<dbReference type="AlphaFoldDB" id="A0A2T3BFN8"/>
<dbReference type="Pfam" id="PF01266">
    <property type="entry name" value="DAO"/>
    <property type="match status" value="1"/>
</dbReference>
<comment type="similarity">
    <text evidence="2">Belongs to the DAMOX/DASOX family.</text>
</comment>
<dbReference type="EMBL" id="KZ679006">
    <property type="protein sequence ID" value="PSS28240.1"/>
    <property type="molecule type" value="Genomic_DNA"/>
</dbReference>
<dbReference type="Gene3D" id="3.30.9.10">
    <property type="entry name" value="D-Amino Acid Oxidase, subunit A, domain 2"/>
    <property type="match status" value="1"/>
</dbReference>